<dbReference type="InParanoid" id="W7XG40"/>
<dbReference type="EMBL" id="GG663149">
    <property type="protein sequence ID" value="EWS76842.1"/>
    <property type="molecule type" value="Genomic_DNA"/>
</dbReference>
<evidence type="ECO:0000256" key="1">
    <source>
        <dbReference type="SAM" id="Phobius"/>
    </source>
</evidence>
<name>W7XG40_TETTS</name>
<protein>
    <submittedName>
        <fullName evidence="2">Transmembrane protein, putative</fullName>
    </submittedName>
</protein>
<dbReference type="Proteomes" id="UP000009168">
    <property type="component" value="Unassembled WGS sequence"/>
</dbReference>
<keyword evidence="3" id="KW-1185">Reference proteome</keyword>
<organism evidence="2 3">
    <name type="scientific">Tetrahymena thermophila (strain SB210)</name>
    <dbReference type="NCBI Taxonomy" id="312017"/>
    <lineage>
        <taxon>Eukaryota</taxon>
        <taxon>Sar</taxon>
        <taxon>Alveolata</taxon>
        <taxon>Ciliophora</taxon>
        <taxon>Intramacronucleata</taxon>
        <taxon>Oligohymenophorea</taxon>
        <taxon>Hymenostomatida</taxon>
        <taxon>Tetrahymenina</taxon>
        <taxon>Tetrahymenidae</taxon>
        <taxon>Tetrahymena</taxon>
    </lineage>
</organism>
<dbReference type="GeneID" id="24442724"/>
<dbReference type="AlphaFoldDB" id="W7XG40"/>
<proteinExistence type="predicted"/>
<keyword evidence="1" id="KW-0472">Membrane</keyword>
<feature type="transmembrane region" description="Helical" evidence="1">
    <location>
        <begin position="61"/>
        <end position="82"/>
    </location>
</feature>
<accession>W7XG40</accession>
<dbReference type="KEGG" id="tet:TTHERM_002653504"/>
<gene>
    <name evidence="2" type="ORF">TTHERM_002653504</name>
</gene>
<feature type="transmembrane region" description="Helical" evidence="1">
    <location>
        <begin position="6"/>
        <end position="26"/>
    </location>
</feature>
<evidence type="ECO:0000313" key="3">
    <source>
        <dbReference type="Proteomes" id="UP000009168"/>
    </source>
</evidence>
<feature type="non-terminal residue" evidence="2">
    <location>
        <position position="1"/>
    </location>
</feature>
<keyword evidence="1" id="KW-1133">Transmembrane helix</keyword>
<evidence type="ECO:0000313" key="2">
    <source>
        <dbReference type="EMBL" id="EWS76842.1"/>
    </source>
</evidence>
<dbReference type="RefSeq" id="XP_012650622.1">
    <property type="nucleotide sequence ID" value="XM_012795168.1"/>
</dbReference>
<sequence>LYIDLEYILFINLIFIIINIFYKFNFQFIQINNFYYRNYHYYSLIFIKAKIFQLFQLNYLFNFYLFIIHFYNLIFFVHFLLLKLPLNKSSLLVLDCFIFNYLSQFKTLKLIQFI</sequence>
<keyword evidence="1 2" id="KW-0812">Transmembrane</keyword>
<reference evidence="3" key="1">
    <citation type="journal article" date="2006" name="PLoS Biol.">
        <title>Macronuclear genome sequence of the ciliate Tetrahymena thermophila, a model eukaryote.</title>
        <authorList>
            <person name="Eisen J.A."/>
            <person name="Coyne R.S."/>
            <person name="Wu M."/>
            <person name="Wu D."/>
            <person name="Thiagarajan M."/>
            <person name="Wortman J.R."/>
            <person name="Badger J.H."/>
            <person name="Ren Q."/>
            <person name="Amedeo P."/>
            <person name="Jones K.M."/>
            <person name="Tallon L.J."/>
            <person name="Delcher A.L."/>
            <person name="Salzberg S.L."/>
            <person name="Silva J.C."/>
            <person name="Haas B.J."/>
            <person name="Majoros W.H."/>
            <person name="Farzad M."/>
            <person name="Carlton J.M."/>
            <person name="Smith R.K. Jr."/>
            <person name="Garg J."/>
            <person name="Pearlman R.E."/>
            <person name="Karrer K.M."/>
            <person name="Sun L."/>
            <person name="Manning G."/>
            <person name="Elde N.C."/>
            <person name="Turkewitz A.P."/>
            <person name="Asai D.J."/>
            <person name="Wilkes D.E."/>
            <person name="Wang Y."/>
            <person name="Cai H."/>
            <person name="Collins K."/>
            <person name="Stewart B.A."/>
            <person name="Lee S.R."/>
            <person name="Wilamowska K."/>
            <person name="Weinberg Z."/>
            <person name="Ruzzo W.L."/>
            <person name="Wloga D."/>
            <person name="Gaertig J."/>
            <person name="Frankel J."/>
            <person name="Tsao C.-C."/>
            <person name="Gorovsky M.A."/>
            <person name="Keeling P.J."/>
            <person name="Waller R.F."/>
            <person name="Patron N.J."/>
            <person name="Cherry J.M."/>
            <person name="Stover N.A."/>
            <person name="Krieger C.J."/>
            <person name="del Toro C."/>
            <person name="Ryder H.F."/>
            <person name="Williamson S.C."/>
            <person name="Barbeau R.A."/>
            <person name="Hamilton E.P."/>
            <person name="Orias E."/>
        </authorList>
    </citation>
    <scope>NUCLEOTIDE SEQUENCE [LARGE SCALE GENOMIC DNA]</scope>
    <source>
        <strain evidence="3">SB210</strain>
    </source>
</reference>